<gene>
    <name evidence="1" type="ORF">DNG_04699</name>
</gene>
<proteinExistence type="predicted"/>
<accession>A0AAE8SUT5</accession>
<keyword evidence="2" id="KW-1185">Reference proteome</keyword>
<dbReference type="Proteomes" id="UP001187682">
    <property type="component" value="Unassembled WGS sequence"/>
</dbReference>
<reference evidence="1" key="1">
    <citation type="submission" date="2018-03" db="EMBL/GenBank/DDBJ databases">
        <authorList>
            <person name="Guldener U."/>
        </authorList>
    </citation>
    <scope>NUCLEOTIDE SEQUENCE</scope>
</reference>
<dbReference type="EMBL" id="ONZQ02000005">
    <property type="protein sequence ID" value="SPO02026.1"/>
    <property type="molecule type" value="Genomic_DNA"/>
</dbReference>
<sequence length="8" mass="1038">MTKKFDRI</sequence>
<evidence type="ECO:0000313" key="1">
    <source>
        <dbReference type="EMBL" id="SPO02026.1"/>
    </source>
</evidence>
<name>A0AAE8SUT5_9PEZI</name>
<comment type="caution">
    <text evidence="1">The sequence shown here is derived from an EMBL/GenBank/DDBJ whole genome shotgun (WGS) entry which is preliminary data.</text>
</comment>
<protein>
    <submittedName>
        <fullName evidence="1">Uncharacterized protein</fullName>
    </submittedName>
</protein>
<evidence type="ECO:0000313" key="2">
    <source>
        <dbReference type="Proteomes" id="UP001187682"/>
    </source>
</evidence>
<organism evidence="1 2">
    <name type="scientific">Cephalotrichum gorgonifer</name>
    <dbReference type="NCBI Taxonomy" id="2041049"/>
    <lineage>
        <taxon>Eukaryota</taxon>
        <taxon>Fungi</taxon>
        <taxon>Dikarya</taxon>
        <taxon>Ascomycota</taxon>
        <taxon>Pezizomycotina</taxon>
        <taxon>Sordariomycetes</taxon>
        <taxon>Hypocreomycetidae</taxon>
        <taxon>Microascales</taxon>
        <taxon>Microascaceae</taxon>
        <taxon>Cephalotrichum</taxon>
    </lineage>
</organism>